<feature type="compositionally biased region" description="Basic and acidic residues" evidence="1">
    <location>
        <begin position="311"/>
        <end position="322"/>
    </location>
</feature>
<sequence>MERKARSGTSLAASKKAIVRVHFKDQAANVLAIDPFPIPGPVVYDVSEFTRAFAQGMEATVNELLKMGFQLDHAYWCNEDRYAVCTAATAIAAYPEVSVLAHVGYVHRRMDGSGVGRPNMVGAMMGDVNAARKTQGFPTSPRANPEQGPGSGDAAYVLVFQDVGERDYRAHGNAKLPLHLPDGGVACRAGTLLLPVDGHDDARQRPAGFLNDPDRFADGRAGGDHVVEDEDALALQRSADEIPSLAVILLLLPVESDGHVPAVAVGQRDGARDGERDPLVRGPEQDVEVEGGRGVRHGGGVVAAHGGQRRPGAEKSRVEEVGRHPAGLEREAAETKHRVLDGELYEADPVGVWRFGVLARKSDILH</sequence>
<organism evidence="2 3">
    <name type="scientific">Olpidium bornovanus</name>
    <dbReference type="NCBI Taxonomy" id="278681"/>
    <lineage>
        <taxon>Eukaryota</taxon>
        <taxon>Fungi</taxon>
        <taxon>Fungi incertae sedis</taxon>
        <taxon>Olpidiomycota</taxon>
        <taxon>Olpidiomycotina</taxon>
        <taxon>Olpidiomycetes</taxon>
        <taxon>Olpidiales</taxon>
        <taxon>Olpidiaceae</taxon>
        <taxon>Olpidium</taxon>
    </lineage>
</organism>
<dbReference type="Proteomes" id="UP000673691">
    <property type="component" value="Unassembled WGS sequence"/>
</dbReference>
<accession>A0A8H7ZXM3</accession>
<gene>
    <name evidence="2" type="ORF">BJ554DRAFT_6466</name>
</gene>
<name>A0A8H7ZXM3_9FUNG</name>
<evidence type="ECO:0000313" key="2">
    <source>
        <dbReference type="EMBL" id="KAG5461354.1"/>
    </source>
</evidence>
<keyword evidence="3" id="KW-1185">Reference proteome</keyword>
<evidence type="ECO:0000256" key="1">
    <source>
        <dbReference type="SAM" id="MobiDB-lite"/>
    </source>
</evidence>
<reference evidence="2 3" key="1">
    <citation type="journal article" name="Sci. Rep.">
        <title>Genome-scale phylogenetic analyses confirm Olpidium as the closest living zoosporic fungus to the non-flagellated, terrestrial fungi.</title>
        <authorList>
            <person name="Chang Y."/>
            <person name="Rochon D."/>
            <person name="Sekimoto S."/>
            <person name="Wang Y."/>
            <person name="Chovatia M."/>
            <person name="Sandor L."/>
            <person name="Salamov A."/>
            <person name="Grigoriev I.V."/>
            <person name="Stajich J.E."/>
            <person name="Spatafora J.W."/>
        </authorList>
    </citation>
    <scope>NUCLEOTIDE SEQUENCE [LARGE SCALE GENOMIC DNA]</scope>
    <source>
        <strain evidence="2">S191</strain>
    </source>
</reference>
<evidence type="ECO:0000313" key="3">
    <source>
        <dbReference type="Proteomes" id="UP000673691"/>
    </source>
</evidence>
<proteinExistence type="predicted"/>
<comment type="caution">
    <text evidence="2">The sequence shown here is derived from an EMBL/GenBank/DDBJ whole genome shotgun (WGS) entry which is preliminary data.</text>
</comment>
<protein>
    <submittedName>
        <fullName evidence="2">Uncharacterized protein</fullName>
    </submittedName>
</protein>
<feature type="compositionally biased region" description="Basic and acidic residues" evidence="1">
    <location>
        <begin position="269"/>
        <end position="279"/>
    </location>
</feature>
<dbReference type="EMBL" id="JAEFCI010003775">
    <property type="protein sequence ID" value="KAG5461354.1"/>
    <property type="molecule type" value="Genomic_DNA"/>
</dbReference>
<dbReference type="AlphaFoldDB" id="A0A8H7ZXM3"/>
<feature type="region of interest" description="Disordered" evidence="1">
    <location>
        <begin position="267"/>
        <end position="322"/>
    </location>
</feature>